<reference evidence="3" key="3">
    <citation type="submission" date="2018-08" db="UniProtKB">
        <authorList>
            <consortium name="EnsemblPlants"/>
        </authorList>
    </citation>
    <scope>IDENTIFICATION</scope>
    <source>
        <strain evidence="3">cv. Bd21</strain>
    </source>
</reference>
<proteinExistence type="predicted"/>
<evidence type="ECO:0000313" key="4">
    <source>
        <dbReference type="Proteomes" id="UP000008810"/>
    </source>
</evidence>
<name>A0A2K2CTT4_BRADI</name>
<gene>
    <name evidence="2" type="ORF">BRADI_4g42393v3</name>
</gene>
<dbReference type="InParanoid" id="A0A2K2CTT4"/>
<sequence length="94" mass="10603">MTADTRSLWTETCCTVHVEASSPLNVLLGSVVCLGQQQAAACTSCDWSLWSPSRRREDCAQGVQEPGERKETSLTKELEEQNRKESKRYYGKVY</sequence>
<dbReference type="EnsemblPlants" id="PNT65438">
    <property type="protein sequence ID" value="PNT65438"/>
    <property type="gene ID" value="BRADI_4g42393v3"/>
</dbReference>
<evidence type="ECO:0000313" key="3">
    <source>
        <dbReference type="EnsemblPlants" id="PNT65438"/>
    </source>
</evidence>
<accession>A0A2K2CTT4</accession>
<keyword evidence="4" id="KW-1185">Reference proteome</keyword>
<dbReference type="AlphaFoldDB" id="A0A2K2CTT4"/>
<feature type="compositionally biased region" description="Basic and acidic residues" evidence="1">
    <location>
        <begin position="66"/>
        <end position="88"/>
    </location>
</feature>
<organism evidence="2">
    <name type="scientific">Brachypodium distachyon</name>
    <name type="common">Purple false brome</name>
    <name type="synonym">Trachynia distachya</name>
    <dbReference type="NCBI Taxonomy" id="15368"/>
    <lineage>
        <taxon>Eukaryota</taxon>
        <taxon>Viridiplantae</taxon>
        <taxon>Streptophyta</taxon>
        <taxon>Embryophyta</taxon>
        <taxon>Tracheophyta</taxon>
        <taxon>Spermatophyta</taxon>
        <taxon>Magnoliopsida</taxon>
        <taxon>Liliopsida</taxon>
        <taxon>Poales</taxon>
        <taxon>Poaceae</taxon>
        <taxon>BOP clade</taxon>
        <taxon>Pooideae</taxon>
        <taxon>Stipodae</taxon>
        <taxon>Brachypodieae</taxon>
        <taxon>Brachypodium</taxon>
    </lineage>
</organism>
<dbReference type="Gramene" id="PNT65438">
    <property type="protein sequence ID" value="PNT65438"/>
    <property type="gene ID" value="BRADI_4g42393v3"/>
</dbReference>
<feature type="region of interest" description="Disordered" evidence="1">
    <location>
        <begin position="60"/>
        <end position="94"/>
    </location>
</feature>
<protein>
    <submittedName>
        <fullName evidence="2 3">Uncharacterized protein</fullName>
    </submittedName>
</protein>
<evidence type="ECO:0000256" key="1">
    <source>
        <dbReference type="SAM" id="MobiDB-lite"/>
    </source>
</evidence>
<reference evidence="2" key="2">
    <citation type="submission" date="2017-06" db="EMBL/GenBank/DDBJ databases">
        <title>WGS assembly of Brachypodium distachyon.</title>
        <authorList>
            <consortium name="The International Brachypodium Initiative"/>
            <person name="Lucas S."/>
            <person name="Harmon-Smith M."/>
            <person name="Lail K."/>
            <person name="Tice H."/>
            <person name="Grimwood J."/>
            <person name="Bruce D."/>
            <person name="Barry K."/>
            <person name="Shu S."/>
            <person name="Lindquist E."/>
            <person name="Wang M."/>
            <person name="Pitluck S."/>
            <person name="Vogel J.P."/>
            <person name="Garvin D.F."/>
            <person name="Mockler T.C."/>
            <person name="Schmutz J."/>
            <person name="Rokhsar D."/>
            <person name="Bevan M.W."/>
        </authorList>
    </citation>
    <scope>NUCLEOTIDE SEQUENCE</scope>
    <source>
        <strain evidence="2">Bd21</strain>
    </source>
</reference>
<dbReference type="EMBL" id="CM000883">
    <property type="protein sequence ID" value="PNT65438.1"/>
    <property type="molecule type" value="Genomic_DNA"/>
</dbReference>
<evidence type="ECO:0000313" key="2">
    <source>
        <dbReference type="EMBL" id="PNT65438.1"/>
    </source>
</evidence>
<reference evidence="2 3" key="1">
    <citation type="journal article" date="2010" name="Nature">
        <title>Genome sequencing and analysis of the model grass Brachypodium distachyon.</title>
        <authorList>
            <consortium name="International Brachypodium Initiative"/>
        </authorList>
    </citation>
    <scope>NUCLEOTIDE SEQUENCE [LARGE SCALE GENOMIC DNA]</scope>
    <source>
        <strain evidence="2 3">Bd21</strain>
    </source>
</reference>
<dbReference type="Proteomes" id="UP000008810">
    <property type="component" value="Chromosome 4"/>
</dbReference>